<dbReference type="EMBL" id="CYXO01000004">
    <property type="protein sequence ID" value="CUM86521.1"/>
    <property type="molecule type" value="Genomic_DNA"/>
</dbReference>
<dbReference type="RefSeq" id="WP_055213773.1">
    <property type="nucleotide sequence ID" value="NZ_CYXO01000004.1"/>
</dbReference>
<gene>
    <name evidence="1" type="ORF">ERS852573_00883</name>
</gene>
<name>A0A173S8D6_9FIRM</name>
<dbReference type="AlphaFoldDB" id="A0A173S8D6"/>
<organism evidence="1 2">
    <name type="scientific">Dorea longicatena</name>
    <dbReference type="NCBI Taxonomy" id="88431"/>
    <lineage>
        <taxon>Bacteria</taxon>
        <taxon>Bacillati</taxon>
        <taxon>Bacillota</taxon>
        <taxon>Clostridia</taxon>
        <taxon>Lachnospirales</taxon>
        <taxon>Lachnospiraceae</taxon>
        <taxon>Dorea</taxon>
    </lineage>
</organism>
<dbReference type="OrthoDB" id="2085263at2"/>
<sequence>MTIEEIRNLIGETEYAYIGIRADDRDYQIGEVMDNSHQLFQDPQYTDFECTELLYPYISEGPYAGFYDGGELDGTCALSVSENNIEEMLKAVRNYGEKIYLIGGDSMEYGNDVDEIIIRDAEVIAVL</sequence>
<protein>
    <submittedName>
        <fullName evidence="1">Uncharacterized protein</fullName>
    </submittedName>
</protein>
<evidence type="ECO:0000313" key="1">
    <source>
        <dbReference type="EMBL" id="CUM86521.1"/>
    </source>
</evidence>
<dbReference type="Proteomes" id="UP000095597">
    <property type="component" value="Unassembled WGS sequence"/>
</dbReference>
<evidence type="ECO:0000313" key="2">
    <source>
        <dbReference type="Proteomes" id="UP000095597"/>
    </source>
</evidence>
<proteinExistence type="predicted"/>
<reference evidence="1 2" key="1">
    <citation type="submission" date="2015-09" db="EMBL/GenBank/DDBJ databases">
        <authorList>
            <consortium name="Pathogen Informatics"/>
        </authorList>
    </citation>
    <scope>NUCLEOTIDE SEQUENCE [LARGE SCALE GENOMIC DNA]</scope>
    <source>
        <strain evidence="1 2">2789STDY5834961</strain>
    </source>
</reference>
<accession>A0A173S8D6</accession>